<dbReference type="PROSITE" id="PS50109">
    <property type="entry name" value="HIS_KIN"/>
    <property type="match status" value="1"/>
</dbReference>
<dbReference type="InterPro" id="IPR011006">
    <property type="entry name" value="CheY-like_superfamily"/>
</dbReference>
<dbReference type="InterPro" id="IPR029016">
    <property type="entry name" value="GAF-like_dom_sf"/>
</dbReference>
<keyword evidence="10" id="KW-1133">Transmembrane helix</keyword>
<evidence type="ECO:0000259" key="15">
    <source>
        <dbReference type="PROSITE" id="PS50109"/>
    </source>
</evidence>
<keyword evidence="14" id="KW-0175">Coiled coil</keyword>
<protein>
    <recommendedName>
        <fullName evidence="3">histidine kinase</fullName>
        <ecNumber evidence="3">2.7.13.3</ecNumber>
    </recommendedName>
</protein>
<evidence type="ECO:0000256" key="14">
    <source>
        <dbReference type="SAM" id="Coils"/>
    </source>
</evidence>
<dbReference type="SUPFAM" id="SSF52172">
    <property type="entry name" value="CheY-like"/>
    <property type="match status" value="1"/>
</dbReference>
<keyword evidence="18" id="KW-1185">Reference proteome</keyword>
<dbReference type="CDD" id="cd16922">
    <property type="entry name" value="HATPase_EvgS-ArcB-TorS-like"/>
    <property type="match status" value="1"/>
</dbReference>
<evidence type="ECO:0000256" key="3">
    <source>
        <dbReference type="ARBA" id="ARBA00012438"/>
    </source>
</evidence>
<evidence type="ECO:0000256" key="6">
    <source>
        <dbReference type="ARBA" id="ARBA00022692"/>
    </source>
</evidence>
<dbReference type="RefSeq" id="WP_015048471.1">
    <property type="nucleotide sequence ID" value="NC_018868.3"/>
</dbReference>
<dbReference type="InterPro" id="IPR036890">
    <property type="entry name" value="HATPase_C_sf"/>
</dbReference>
<dbReference type="CDD" id="cd00082">
    <property type="entry name" value="HisKA"/>
    <property type="match status" value="1"/>
</dbReference>
<dbReference type="Gene3D" id="3.40.50.2300">
    <property type="match status" value="1"/>
</dbReference>
<evidence type="ECO:0000259" key="16">
    <source>
        <dbReference type="PROSITE" id="PS50110"/>
    </source>
</evidence>
<dbReference type="Pfam" id="PF00072">
    <property type="entry name" value="Response_reg"/>
    <property type="match status" value="1"/>
</dbReference>
<reference evidence="17 18" key="1">
    <citation type="journal article" date="2013" name="Genome Announc.">
        <title>Complete genome sequence of Simiduia agarivorans SA1(T), a marine bacterium able to degrade a variety of polysaccharides.</title>
        <authorList>
            <person name="Lin S.Y."/>
            <person name="Shieh W.Y."/>
            <person name="Chen J.S."/>
            <person name="Tang S.L."/>
        </authorList>
    </citation>
    <scope>NUCLEOTIDE SEQUENCE [LARGE SCALE GENOMIC DNA]</scope>
    <source>
        <strain evidence="18">DSM 21679 / JCM 13881 / BCRC 17597 / SA1</strain>
    </source>
</reference>
<dbReference type="SMART" id="SM00387">
    <property type="entry name" value="HATPase_c"/>
    <property type="match status" value="1"/>
</dbReference>
<dbReference type="PANTHER" id="PTHR43047">
    <property type="entry name" value="TWO-COMPONENT HISTIDINE PROTEIN KINASE"/>
    <property type="match status" value="1"/>
</dbReference>
<dbReference type="EMBL" id="CP003746">
    <property type="protein sequence ID" value="AFV00319.1"/>
    <property type="molecule type" value="Genomic_DNA"/>
</dbReference>
<dbReference type="InterPro" id="IPR036097">
    <property type="entry name" value="HisK_dim/P_sf"/>
</dbReference>
<evidence type="ECO:0000256" key="2">
    <source>
        <dbReference type="ARBA" id="ARBA00004370"/>
    </source>
</evidence>
<dbReference type="eggNOG" id="COG0784">
    <property type="taxonomic scope" value="Bacteria"/>
</dbReference>
<feature type="modified residue" description="4-aspartylphosphate" evidence="13">
    <location>
        <position position="499"/>
    </location>
</feature>
<dbReference type="InterPro" id="IPR001789">
    <property type="entry name" value="Sig_transdc_resp-reg_receiver"/>
</dbReference>
<evidence type="ECO:0000256" key="4">
    <source>
        <dbReference type="ARBA" id="ARBA00022553"/>
    </source>
</evidence>
<dbReference type="SMART" id="SM00448">
    <property type="entry name" value="REC"/>
    <property type="match status" value="1"/>
</dbReference>
<dbReference type="PROSITE" id="PS50110">
    <property type="entry name" value="RESPONSE_REGULATORY"/>
    <property type="match status" value="1"/>
</dbReference>
<keyword evidence="4 13" id="KW-0597">Phosphoprotein</keyword>
<evidence type="ECO:0000256" key="9">
    <source>
        <dbReference type="ARBA" id="ARBA00022840"/>
    </source>
</evidence>
<dbReference type="Gene3D" id="3.30.450.40">
    <property type="match status" value="1"/>
</dbReference>
<dbReference type="InterPro" id="IPR003661">
    <property type="entry name" value="HisK_dim/P_dom"/>
</dbReference>
<dbReference type="SUPFAM" id="SSF55781">
    <property type="entry name" value="GAF domain-like"/>
    <property type="match status" value="1"/>
</dbReference>
<dbReference type="Pfam" id="PF00512">
    <property type="entry name" value="HisKA"/>
    <property type="match status" value="1"/>
</dbReference>
<keyword evidence="5" id="KW-0808">Transferase</keyword>
<sequence>MTATVVELDYYRNTIPKVMSGIANSTGEDFYAAITQQLALSIHSDFTFISRLLPGDTRVKTLALCAGGELADNMEYDLLHTPCQDVLDNTICVYPRNICALYPKDQLLIDMGIEGYIGTPLYDRAGNCLGLIVALYKQEIRDPDQVRGLFELFAGRIAAEIENHELNQALAKANEELRAHQLMLELRVQRRTVELEKAKASAEAANQAKSQFLAQMSHEIRNPLNGVLGVADLLLDTPLTPEQMHLARVINQSGQHLMGVINDILDWSKVEAGMLQLESRPVQLRALGQQVVEMFRHQIGTIALNVETEDAVPEWIMGDSTRLRQILVNLLSNAFKFTRADSVTITSRWRDGLQVSVTDTGEGIPAAHLSSLFERFTQADSSVTRKFGGTGLGLAICKGLADAMGGNIRVTSEVGRGSCFTVWLPLEATEGPRPEAQSPVEQPALNQLRVLVAEGNSVNQMVINGLLARHQIQPTMVANGAQAVDAVAEGDRFDLIFMDCEMPVMDGYEATAAIRELERRRGLRPAKIIALTGHVMEDELRRCSASGMDSYLAKPLSREGLLQVMADL</sequence>
<keyword evidence="12" id="KW-0472">Membrane</keyword>
<comment type="subcellular location">
    <subcellularLocation>
        <location evidence="2">Membrane</location>
    </subcellularLocation>
</comment>
<keyword evidence="9" id="KW-0067">ATP-binding</keyword>
<dbReference type="EC" id="2.7.13.3" evidence="3"/>
<keyword evidence="11" id="KW-0902">Two-component regulatory system</keyword>
<proteinExistence type="predicted"/>
<keyword evidence="7" id="KW-0547">Nucleotide-binding</keyword>
<dbReference type="PANTHER" id="PTHR43047:SF72">
    <property type="entry name" value="OSMOSENSING HISTIDINE PROTEIN KINASE SLN1"/>
    <property type="match status" value="1"/>
</dbReference>
<evidence type="ECO:0000256" key="11">
    <source>
        <dbReference type="ARBA" id="ARBA00023012"/>
    </source>
</evidence>
<dbReference type="Gene3D" id="3.30.565.10">
    <property type="entry name" value="Histidine kinase-like ATPase, C-terminal domain"/>
    <property type="match status" value="1"/>
</dbReference>
<dbReference type="FunFam" id="1.10.287.130:FF:000004">
    <property type="entry name" value="Ethylene receptor 1"/>
    <property type="match status" value="1"/>
</dbReference>
<dbReference type="CDD" id="cd17546">
    <property type="entry name" value="REC_hyHK_CKI1_RcsC-like"/>
    <property type="match status" value="1"/>
</dbReference>
<dbReference type="InterPro" id="IPR003594">
    <property type="entry name" value="HATPase_dom"/>
</dbReference>
<evidence type="ECO:0000256" key="12">
    <source>
        <dbReference type="ARBA" id="ARBA00023136"/>
    </source>
</evidence>
<dbReference type="PRINTS" id="PR00344">
    <property type="entry name" value="BCTRLSENSOR"/>
</dbReference>
<dbReference type="OrthoDB" id="9810730at2"/>
<dbReference type="AlphaFoldDB" id="K4KQC4"/>
<feature type="domain" description="Response regulatory" evidence="16">
    <location>
        <begin position="449"/>
        <end position="568"/>
    </location>
</feature>
<dbReference type="GO" id="GO:0005524">
    <property type="term" value="F:ATP binding"/>
    <property type="evidence" value="ECO:0007669"/>
    <property type="project" value="UniProtKB-KW"/>
</dbReference>
<dbReference type="InterPro" id="IPR005467">
    <property type="entry name" value="His_kinase_dom"/>
</dbReference>
<dbReference type="STRING" id="1117647.M5M_15930"/>
<dbReference type="HOGENOM" id="CLU_000445_114_15_6"/>
<feature type="coiled-coil region" evidence="14">
    <location>
        <begin position="156"/>
        <end position="215"/>
    </location>
</feature>
<dbReference type="FunFam" id="3.30.565.10:FF:000010">
    <property type="entry name" value="Sensor histidine kinase RcsC"/>
    <property type="match status" value="1"/>
</dbReference>
<dbReference type="SMART" id="SM00388">
    <property type="entry name" value="HisKA"/>
    <property type="match status" value="1"/>
</dbReference>
<dbReference type="Gene3D" id="1.10.287.130">
    <property type="match status" value="1"/>
</dbReference>
<evidence type="ECO:0000313" key="18">
    <source>
        <dbReference type="Proteomes" id="UP000000466"/>
    </source>
</evidence>
<organism evidence="17 18">
    <name type="scientific">Simiduia agarivorans (strain DSM 21679 / JCM 13881 / BCRC 17597 / SA1)</name>
    <dbReference type="NCBI Taxonomy" id="1117647"/>
    <lineage>
        <taxon>Bacteria</taxon>
        <taxon>Pseudomonadati</taxon>
        <taxon>Pseudomonadota</taxon>
        <taxon>Gammaproteobacteria</taxon>
        <taxon>Cellvibrionales</taxon>
        <taxon>Cellvibrionaceae</taxon>
        <taxon>Simiduia</taxon>
    </lineage>
</organism>
<evidence type="ECO:0000256" key="5">
    <source>
        <dbReference type="ARBA" id="ARBA00022679"/>
    </source>
</evidence>
<gene>
    <name evidence="17" type="ordered locus">M5M_15930</name>
</gene>
<evidence type="ECO:0000313" key="17">
    <source>
        <dbReference type="EMBL" id="AFV00319.1"/>
    </source>
</evidence>
<keyword evidence="8 17" id="KW-0418">Kinase</keyword>
<name>K4KQC4_SIMAS</name>
<dbReference type="SUPFAM" id="SSF47384">
    <property type="entry name" value="Homodimeric domain of signal transducing histidine kinase"/>
    <property type="match status" value="1"/>
</dbReference>
<evidence type="ECO:0000256" key="13">
    <source>
        <dbReference type="PROSITE-ProRule" id="PRU00169"/>
    </source>
</evidence>
<dbReference type="Proteomes" id="UP000000466">
    <property type="component" value="Chromosome"/>
</dbReference>
<dbReference type="InterPro" id="IPR004358">
    <property type="entry name" value="Sig_transdc_His_kin-like_C"/>
</dbReference>
<dbReference type="SUPFAM" id="SSF55874">
    <property type="entry name" value="ATPase domain of HSP90 chaperone/DNA topoisomerase II/histidine kinase"/>
    <property type="match status" value="1"/>
</dbReference>
<dbReference type="GO" id="GO:0009927">
    <property type="term" value="F:histidine phosphotransfer kinase activity"/>
    <property type="evidence" value="ECO:0007669"/>
    <property type="project" value="TreeGrafter"/>
</dbReference>
<evidence type="ECO:0000256" key="1">
    <source>
        <dbReference type="ARBA" id="ARBA00000085"/>
    </source>
</evidence>
<dbReference type="GO" id="GO:0000155">
    <property type="term" value="F:phosphorelay sensor kinase activity"/>
    <property type="evidence" value="ECO:0007669"/>
    <property type="project" value="InterPro"/>
</dbReference>
<comment type="catalytic activity">
    <reaction evidence="1">
        <text>ATP + protein L-histidine = ADP + protein N-phospho-L-histidine.</text>
        <dbReference type="EC" id="2.7.13.3"/>
    </reaction>
</comment>
<dbReference type="KEGG" id="saga:M5M_15930"/>
<accession>K4KQC4</accession>
<keyword evidence="6" id="KW-0812">Transmembrane</keyword>
<evidence type="ECO:0000256" key="7">
    <source>
        <dbReference type="ARBA" id="ARBA00022741"/>
    </source>
</evidence>
<evidence type="ECO:0000256" key="10">
    <source>
        <dbReference type="ARBA" id="ARBA00022989"/>
    </source>
</evidence>
<dbReference type="GO" id="GO:0005886">
    <property type="term" value="C:plasma membrane"/>
    <property type="evidence" value="ECO:0007669"/>
    <property type="project" value="TreeGrafter"/>
</dbReference>
<dbReference type="Pfam" id="PF02518">
    <property type="entry name" value="HATPase_c"/>
    <property type="match status" value="1"/>
</dbReference>
<evidence type="ECO:0000256" key="8">
    <source>
        <dbReference type="ARBA" id="ARBA00022777"/>
    </source>
</evidence>
<feature type="domain" description="Histidine kinase" evidence="15">
    <location>
        <begin position="215"/>
        <end position="428"/>
    </location>
</feature>
<dbReference type="eggNOG" id="COG2205">
    <property type="taxonomic scope" value="Bacteria"/>
</dbReference>